<dbReference type="Proteomes" id="UP000061569">
    <property type="component" value="Chromosome"/>
</dbReference>
<dbReference type="AlphaFoldDB" id="A0A0S2DJ30"/>
<dbReference type="EMBL" id="CP013140">
    <property type="protein sequence ID" value="ALN58554.1"/>
    <property type="molecule type" value="Genomic_DNA"/>
</dbReference>
<sequence length="44" mass="4167">MDGAGAAGKGAVTTPAAVGASAIAMAASRLAPFLQSDLVPRLAL</sequence>
<reference evidence="1 2" key="1">
    <citation type="submission" date="2015-11" db="EMBL/GenBank/DDBJ databases">
        <title>Genome sequences of Lysobacter enzymogenes strain C3 and Lysobacter antibioticus ATCC 29479.</title>
        <authorList>
            <person name="Kobayashi D.Y."/>
        </authorList>
    </citation>
    <scope>NUCLEOTIDE SEQUENCE [LARGE SCALE GENOMIC DNA]</scope>
    <source>
        <strain evidence="1 2">C3</strain>
    </source>
</reference>
<accession>A0A0S2DJ30</accession>
<gene>
    <name evidence="1" type="ORF">GLE_3208</name>
</gene>
<dbReference type="PATRIC" id="fig|69.6.peg.3163"/>
<evidence type="ECO:0000313" key="1">
    <source>
        <dbReference type="EMBL" id="ALN58554.1"/>
    </source>
</evidence>
<name>A0A0S2DJ30_LYSEN</name>
<evidence type="ECO:0000313" key="2">
    <source>
        <dbReference type="Proteomes" id="UP000061569"/>
    </source>
</evidence>
<protein>
    <submittedName>
        <fullName evidence="1">Uncharacterized protein</fullName>
    </submittedName>
</protein>
<organism evidence="1 2">
    <name type="scientific">Lysobacter enzymogenes</name>
    <dbReference type="NCBI Taxonomy" id="69"/>
    <lineage>
        <taxon>Bacteria</taxon>
        <taxon>Pseudomonadati</taxon>
        <taxon>Pseudomonadota</taxon>
        <taxon>Gammaproteobacteria</taxon>
        <taxon>Lysobacterales</taxon>
        <taxon>Lysobacteraceae</taxon>
        <taxon>Lysobacter</taxon>
    </lineage>
</organism>
<proteinExistence type="predicted"/>
<dbReference type="KEGG" id="lez:GLE_3208"/>